<dbReference type="Pfam" id="PF12796">
    <property type="entry name" value="Ank_2"/>
    <property type="match status" value="1"/>
</dbReference>
<gene>
    <name evidence="3" type="ORF">C2S53_013788</name>
</gene>
<feature type="transmembrane region" description="Helical" evidence="1">
    <location>
        <begin position="669"/>
        <end position="694"/>
    </location>
</feature>
<evidence type="ECO:0000256" key="1">
    <source>
        <dbReference type="SAM" id="Phobius"/>
    </source>
</evidence>
<keyword evidence="1" id="KW-0472">Membrane</keyword>
<keyword evidence="1" id="KW-0812">Transmembrane</keyword>
<dbReference type="InterPro" id="IPR036770">
    <property type="entry name" value="Ankyrin_rpt-contain_sf"/>
</dbReference>
<evidence type="ECO:0000259" key="2">
    <source>
        <dbReference type="Pfam" id="PF13962"/>
    </source>
</evidence>
<dbReference type="Proteomes" id="UP001190926">
    <property type="component" value="Unassembled WGS sequence"/>
</dbReference>
<dbReference type="SMART" id="SM00248">
    <property type="entry name" value="ANK"/>
    <property type="match status" value="3"/>
</dbReference>
<dbReference type="EMBL" id="SDAM02000122">
    <property type="protein sequence ID" value="KAH6828540.1"/>
    <property type="molecule type" value="Genomic_DNA"/>
</dbReference>
<feature type="transmembrane region" description="Helical" evidence="1">
    <location>
        <begin position="555"/>
        <end position="575"/>
    </location>
</feature>
<evidence type="ECO:0000313" key="3">
    <source>
        <dbReference type="EMBL" id="KAH6828540.1"/>
    </source>
</evidence>
<protein>
    <recommendedName>
        <fullName evidence="2">PGG domain-containing protein</fullName>
    </recommendedName>
</protein>
<dbReference type="PANTHER" id="PTHR24177:SF435">
    <property type="entry name" value="ANKYRIN REPEAT-CONTAINING PROTEIN NPR4-LIKE"/>
    <property type="match status" value="1"/>
</dbReference>
<sequence>MATSSSSSSATQVNFPSTKLRLDSSREEYDSWKEAMLRVLESNNLVSFIDRKLPLPLETNSQAHKEWKHIDLIVKEWIFDALSDQLKPIVIARKTAREVWFLLETNFTHPTPSPPSVHQGEDVVYKQMPLALYKAALRGDWDATEAILEQDPELAEARVAPNLDTALHIAVGTGRAIPYLEKLVNYMAPDLLAMKNSYNRTALHMAAVTGNLAAARILVSRRRDLLYVMDTWGQLPVVNAAMCDHPPTVDFFISQTINDDFDRDHYVAQHCLLLLNTLIESEFFDNALNLVERYPDLARMQHASGLSVLRTLSLKDKAFPSGARLNLWERLIYSIEDPSCRTPTLRELGRWHRNLHTVLYLVIRRIVPHVKWIHEQKVKHEQALKLLTCLCSHIESLNEIEAESIYADAMLKAAELGIPEVIEAIVDTCPNAVYSMEVNTKRFFLHMAVENRCEKVFNLVYQMSDHKHQFSNIKDLSGNTLSHLAAKLAPPHKLNLVSGAALQMQRELQWFREVEKNVRPYDRERPNSDEKTPRMIFTEEHSSLKAEGEKWMKDTANSCSIAAALIATVVFAAAITVPGGNGESGYPLFARSSAFIIFAISDALSLFTSSTSLLMFLAILTSRYAEEDFLYALPKRLCVGLFTLFLSILSMMAAFSATIYLVFGRKSEWVLIPVAVFACLPVTSFVLLQFPLLVDVISSTYGRGIFGKQSDRPFH</sequence>
<dbReference type="SUPFAM" id="SSF48403">
    <property type="entry name" value="Ankyrin repeat"/>
    <property type="match status" value="1"/>
</dbReference>
<organism evidence="3 4">
    <name type="scientific">Perilla frutescens var. hirtella</name>
    <name type="common">Perilla citriodora</name>
    <name type="synonym">Perilla setoyensis</name>
    <dbReference type="NCBI Taxonomy" id="608512"/>
    <lineage>
        <taxon>Eukaryota</taxon>
        <taxon>Viridiplantae</taxon>
        <taxon>Streptophyta</taxon>
        <taxon>Embryophyta</taxon>
        <taxon>Tracheophyta</taxon>
        <taxon>Spermatophyta</taxon>
        <taxon>Magnoliopsida</taxon>
        <taxon>eudicotyledons</taxon>
        <taxon>Gunneridae</taxon>
        <taxon>Pentapetalae</taxon>
        <taxon>asterids</taxon>
        <taxon>lamiids</taxon>
        <taxon>Lamiales</taxon>
        <taxon>Lamiaceae</taxon>
        <taxon>Nepetoideae</taxon>
        <taxon>Elsholtzieae</taxon>
        <taxon>Perilla</taxon>
    </lineage>
</organism>
<dbReference type="InterPro" id="IPR026961">
    <property type="entry name" value="PGG_dom"/>
</dbReference>
<dbReference type="PANTHER" id="PTHR24177">
    <property type="entry name" value="CASKIN"/>
    <property type="match status" value="1"/>
</dbReference>
<feature type="transmembrane region" description="Helical" evidence="1">
    <location>
        <begin position="641"/>
        <end position="663"/>
    </location>
</feature>
<feature type="domain" description="PGG" evidence="2">
    <location>
        <begin position="549"/>
        <end position="662"/>
    </location>
</feature>
<dbReference type="InterPro" id="IPR002110">
    <property type="entry name" value="Ankyrin_rpt"/>
</dbReference>
<evidence type="ECO:0000313" key="4">
    <source>
        <dbReference type="Proteomes" id="UP001190926"/>
    </source>
</evidence>
<dbReference type="GO" id="GO:0016020">
    <property type="term" value="C:membrane"/>
    <property type="evidence" value="ECO:0007669"/>
    <property type="project" value="TreeGrafter"/>
</dbReference>
<dbReference type="Gene3D" id="1.25.40.20">
    <property type="entry name" value="Ankyrin repeat-containing domain"/>
    <property type="match status" value="1"/>
</dbReference>
<reference evidence="3 4" key="1">
    <citation type="journal article" date="2021" name="Nat. Commun.">
        <title>Incipient diploidization of the medicinal plant Perilla within 10,000 years.</title>
        <authorList>
            <person name="Zhang Y."/>
            <person name="Shen Q."/>
            <person name="Leng L."/>
            <person name="Zhang D."/>
            <person name="Chen S."/>
            <person name="Shi Y."/>
            <person name="Ning Z."/>
            <person name="Chen S."/>
        </authorList>
    </citation>
    <scope>NUCLEOTIDE SEQUENCE [LARGE SCALE GENOMIC DNA]</scope>
    <source>
        <strain evidence="4">cv. PC099</strain>
    </source>
</reference>
<dbReference type="AlphaFoldDB" id="A0AAD4J8H5"/>
<proteinExistence type="predicted"/>
<feature type="transmembrane region" description="Helical" evidence="1">
    <location>
        <begin position="595"/>
        <end position="620"/>
    </location>
</feature>
<keyword evidence="4" id="KW-1185">Reference proteome</keyword>
<accession>A0AAD4J8H5</accession>
<keyword evidence="1" id="KW-1133">Transmembrane helix</keyword>
<comment type="caution">
    <text evidence="3">The sequence shown here is derived from an EMBL/GenBank/DDBJ whole genome shotgun (WGS) entry which is preliminary data.</text>
</comment>
<name>A0AAD4J8H5_PERFH</name>
<dbReference type="Pfam" id="PF13962">
    <property type="entry name" value="PGG"/>
    <property type="match status" value="1"/>
</dbReference>